<dbReference type="AlphaFoldDB" id="A0A6C0C6X5"/>
<sequence>MANYQLVSMSTSQNMGQPLPLPERIPLPDDEDMLEFKKMGIEIVPEDPPQQYVKYKLPIGWKTVDSSYRQDLPCFYIIDHENMKRISIHGAWKGTYDNELSLHVLSEIESYVSPANKKIGVSQTSDTKIMGNFMACIDPLKRPSSFQEQVDRHNDYETN</sequence>
<proteinExistence type="predicted"/>
<organism evidence="1">
    <name type="scientific">viral metagenome</name>
    <dbReference type="NCBI Taxonomy" id="1070528"/>
    <lineage>
        <taxon>unclassified sequences</taxon>
        <taxon>metagenomes</taxon>
        <taxon>organismal metagenomes</taxon>
    </lineage>
</organism>
<protein>
    <submittedName>
        <fullName evidence="1">Uncharacterized protein</fullName>
    </submittedName>
</protein>
<evidence type="ECO:0000313" key="1">
    <source>
        <dbReference type="EMBL" id="QHT00476.1"/>
    </source>
</evidence>
<dbReference type="EMBL" id="MN739355">
    <property type="protein sequence ID" value="QHT00476.1"/>
    <property type="molecule type" value="Genomic_DNA"/>
</dbReference>
<name>A0A6C0C6X5_9ZZZZ</name>
<accession>A0A6C0C6X5</accession>
<reference evidence="1" key="1">
    <citation type="journal article" date="2020" name="Nature">
        <title>Giant virus diversity and host interactions through global metagenomics.</title>
        <authorList>
            <person name="Schulz F."/>
            <person name="Roux S."/>
            <person name="Paez-Espino D."/>
            <person name="Jungbluth S."/>
            <person name="Walsh D.A."/>
            <person name="Denef V.J."/>
            <person name="McMahon K.D."/>
            <person name="Konstantinidis K.T."/>
            <person name="Eloe-Fadrosh E.A."/>
            <person name="Kyrpides N.C."/>
            <person name="Woyke T."/>
        </authorList>
    </citation>
    <scope>NUCLEOTIDE SEQUENCE</scope>
    <source>
        <strain evidence="1">GVMAG-M-3300020192-26</strain>
    </source>
</reference>